<comment type="caution">
    <text evidence="2">The sequence shown here is derived from an EMBL/GenBank/DDBJ whole genome shotgun (WGS) entry which is preliminary data.</text>
</comment>
<feature type="domain" description="Reverse transcriptase Ty1/copia-type" evidence="1">
    <location>
        <begin position="79"/>
        <end position="134"/>
    </location>
</feature>
<gene>
    <name evidence="2" type="ORF">CR513_15319</name>
</gene>
<dbReference type="OrthoDB" id="1428254at2759"/>
<dbReference type="Pfam" id="PF07727">
    <property type="entry name" value="RVT_2"/>
    <property type="match status" value="1"/>
</dbReference>
<dbReference type="Proteomes" id="UP000257109">
    <property type="component" value="Unassembled WGS sequence"/>
</dbReference>
<keyword evidence="3" id="KW-1185">Reference proteome</keyword>
<feature type="non-terminal residue" evidence="2">
    <location>
        <position position="1"/>
    </location>
</feature>
<accession>A0A371HF85</accession>
<evidence type="ECO:0000313" key="2">
    <source>
        <dbReference type="EMBL" id="RDY01364.1"/>
    </source>
</evidence>
<dbReference type="EMBL" id="QJKJ01002783">
    <property type="protein sequence ID" value="RDY01364.1"/>
    <property type="molecule type" value="Genomic_DNA"/>
</dbReference>
<reference evidence="2" key="1">
    <citation type="submission" date="2018-05" db="EMBL/GenBank/DDBJ databases">
        <title>Draft genome of Mucuna pruriens seed.</title>
        <authorList>
            <person name="Nnadi N.E."/>
            <person name="Vos R."/>
            <person name="Hasami M.H."/>
            <person name="Devisetty U.K."/>
            <person name="Aguiy J.C."/>
        </authorList>
    </citation>
    <scope>NUCLEOTIDE SEQUENCE [LARGE SCALE GENOMIC DNA]</scope>
    <source>
        <strain evidence="2">JCA_2017</strain>
    </source>
</reference>
<proteinExistence type="predicted"/>
<dbReference type="InterPro" id="IPR013103">
    <property type="entry name" value="RVT_2"/>
</dbReference>
<evidence type="ECO:0000259" key="1">
    <source>
        <dbReference type="Pfam" id="PF07727"/>
    </source>
</evidence>
<organism evidence="2 3">
    <name type="scientific">Mucuna pruriens</name>
    <name type="common">Velvet bean</name>
    <name type="synonym">Dolichos pruriens</name>
    <dbReference type="NCBI Taxonomy" id="157652"/>
    <lineage>
        <taxon>Eukaryota</taxon>
        <taxon>Viridiplantae</taxon>
        <taxon>Streptophyta</taxon>
        <taxon>Embryophyta</taxon>
        <taxon>Tracheophyta</taxon>
        <taxon>Spermatophyta</taxon>
        <taxon>Magnoliopsida</taxon>
        <taxon>eudicotyledons</taxon>
        <taxon>Gunneridae</taxon>
        <taxon>Pentapetalae</taxon>
        <taxon>rosids</taxon>
        <taxon>fabids</taxon>
        <taxon>Fabales</taxon>
        <taxon>Fabaceae</taxon>
        <taxon>Papilionoideae</taxon>
        <taxon>50 kb inversion clade</taxon>
        <taxon>NPAAA clade</taxon>
        <taxon>indigoferoid/millettioid clade</taxon>
        <taxon>Phaseoleae</taxon>
        <taxon>Mucuna</taxon>
    </lineage>
</organism>
<name>A0A371HF85_MUCPR</name>
<protein>
    <recommendedName>
        <fullName evidence="1">Reverse transcriptase Ty1/copia-type domain-containing protein</fullName>
    </recommendedName>
</protein>
<evidence type="ECO:0000313" key="3">
    <source>
        <dbReference type="Proteomes" id="UP000257109"/>
    </source>
</evidence>
<sequence length="311" mass="35891">MRNQPLSRISARTPALSVLVSDVPLNVGGDSMTESVQTQSILWISRHSTDSSRRNAQNESGGMKITTATQHMTSFQRLYIDLQNAFLHGIKNVYMDQPPSFTSKRESFILVCHLHKSLYGLKQSPRTWFDTFSIAIQWFCMIYNITQSKDNIVISQRKYAIDIIKRNKIDKEPILDQERYKGLVDKLNYLTIIHSNISFDISVFVSPELLEILRSFKTCYSFWTNARDVFANDVQRLFDSTQKIVYLQQTNHDMVSHIAKVRAAVEELKGLLVCNSVEETTKRIDKLLMVLILRSLHPGYEHVRDQILSNE</sequence>
<dbReference type="AlphaFoldDB" id="A0A371HF85"/>